<keyword evidence="2" id="KW-1185">Reference proteome</keyword>
<name>A0ACB9UPJ2_9CETA</name>
<organism evidence="1 2">
    <name type="scientific">Ovis ammon polii x Ovis aries</name>
    <dbReference type="NCBI Taxonomy" id="2918886"/>
    <lineage>
        <taxon>Eukaryota</taxon>
        <taxon>Metazoa</taxon>
        <taxon>Chordata</taxon>
        <taxon>Craniata</taxon>
        <taxon>Vertebrata</taxon>
        <taxon>Euteleostomi</taxon>
        <taxon>Mammalia</taxon>
        <taxon>Eutheria</taxon>
        <taxon>Laurasiatheria</taxon>
        <taxon>Artiodactyla</taxon>
        <taxon>Ruminantia</taxon>
        <taxon>Pecora</taxon>
        <taxon>Bovidae</taxon>
        <taxon>Caprinae</taxon>
        <taxon>Ovis</taxon>
    </lineage>
</organism>
<proteinExistence type="predicted"/>
<reference evidence="1" key="1">
    <citation type="submission" date="2022-03" db="EMBL/GenBank/DDBJ databases">
        <title>Genomic analyses of argali, domestic sheep and their hybrids provide insights into chromosomal evolution, heterosis and genetic basis of agronomic traits.</title>
        <authorList>
            <person name="Li M."/>
        </authorList>
    </citation>
    <scope>NUCLEOTIDE SEQUENCE</scope>
    <source>
        <strain evidence="1">F1 hybrid</strain>
    </source>
</reference>
<comment type="caution">
    <text evidence="1">The sequence shown here is derived from an EMBL/GenBank/DDBJ whole genome shotgun (WGS) entry which is preliminary data.</text>
</comment>
<protein>
    <submittedName>
        <fullName evidence="1">Uncharacterized protein</fullName>
    </submittedName>
</protein>
<sequence>MRPLYFQNRQDFTCRHHSCYPVFTSESKAPCSGQLLHLNCSFSTAWAPKYEQAFSGRGGFSSCSTRLSCSMSCESSQTGDQTIVPYTGRIILIHSEFSLFLKPDFGPDVRIPDLRSSPAVPEPFSSSPSSTLPLLSVTHAAITQHHSAPTRTRGLAPSRAELRACLLSPGRLGSAQAISKAVQGEEDKAAKQHFR</sequence>
<accession>A0ACB9UPJ2</accession>
<dbReference type="Proteomes" id="UP001057279">
    <property type="component" value="Linkage Group LG13"/>
</dbReference>
<evidence type="ECO:0000313" key="2">
    <source>
        <dbReference type="Proteomes" id="UP001057279"/>
    </source>
</evidence>
<dbReference type="EMBL" id="CM043038">
    <property type="protein sequence ID" value="KAI4575644.1"/>
    <property type="molecule type" value="Genomic_DNA"/>
</dbReference>
<gene>
    <name evidence="1" type="ORF">MJG53_011847</name>
</gene>
<evidence type="ECO:0000313" key="1">
    <source>
        <dbReference type="EMBL" id="KAI4575644.1"/>
    </source>
</evidence>